<dbReference type="InterPro" id="IPR001867">
    <property type="entry name" value="OmpR/PhoB-type_DNA-bd"/>
</dbReference>
<dbReference type="SUPFAM" id="SSF46894">
    <property type="entry name" value="C-terminal effector domain of the bipartite response regulators"/>
    <property type="match status" value="1"/>
</dbReference>
<dbReference type="SUPFAM" id="SSF48452">
    <property type="entry name" value="TPR-like"/>
    <property type="match status" value="2"/>
</dbReference>
<dbReference type="PANTHER" id="PTHR47691">
    <property type="entry name" value="REGULATOR-RELATED"/>
    <property type="match status" value="1"/>
</dbReference>
<feature type="domain" description="OmpR/PhoB-type" evidence="5">
    <location>
        <begin position="1"/>
        <end position="97"/>
    </location>
</feature>
<feature type="DNA-binding region" description="OmpR/PhoB-type" evidence="3">
    <location>
        <begin position="1"/>
        <end position="97"/>
    </location>
</feature>
<evidence type="ECO:0000256" key="4">
    <source>
        <dbReference type="SAM" id="MobiDB-lite"/>
    </source>
</evidence>
<dbReference type="Pfam" id="PF13191">
    <property type="entry name" value="AAA_16"/>
    <property type="match status" value="1"/>
</dbReference>
<dbReference type="Proteomes" id="UP001500683">
    <property type="component" value="Unassembled WGS sequence"/>
</dbReference>
<dbReference type="PROSITE" id="PS51755">
    <property type="entry name" value="OMPR_PHOB"/>
    <property type="match status" value="1"/>
</dbReference>
<dbReference type="PANTHER" id="PTHR47691:SF3">
    <property type="entry name" value="HTH-TYPE TRANSCRIPTIONAL REGULATOR RV0890C-RELATED"/>
    <property type="match status" value="1"/>
</dbReference>
<dbReference type="Pfam" id="PF25872">
    <property type="entry name" value="HTH_77"/>
    <property type="match status" value="1"/>
</dbReference>
<dbReference type="SUPFAM" id="SSF52540">
    <property type="entry name" value="P-loop containing nucleoside triphosphate hydrolases"/>
    <property type="match status" value="1"/>
</dbReference>
<evidence type="ECO:0000313" key="6">
    <source>
        <dbReference type="EMBL" id="GAA4090564.1"/>
    </source>
</evidence>
<dbReference type="InterPro" id="IPR016032">
    <property type="entry name" value="Sig_transdc_resp-reg_C-effctor"/>
</dbReference>
<evidence type="ECO:0000259" key="5">
    <source>
        <dbReference type="PROSITE" id="PS51755"/>
    </source>
</evidence>
<dbReference type="InterPro" id="IPR036388">
    <property type="entry name" value="WH-like_DNA-bd_sf"/>
</dbReference>
<comment type="similarity">
    <text evidence="1">Belongs to the AfsR/DnrI/RedD regulatory family.</text>
</comment>
<dbReference type="InterPro" id="IPR027417">
    <property type="entry name" value="P-loop_NTPase"/>
</dbReference>
<dbReference type="SMART" id="SM00382">
    <property type="entry name" value="AAA"/>
    <property type="match status" value="1"/>
</dbReference>
<evidence type="ECO:0000256" key="3">
    <source>
        <dbReference type="PROSITE-ProRule" id="PRU01091"/>
    </source>
</evidence>
<keyword evidence="2 3" id="KW-0238">DNA-binding</keyword>
<dbReference type="InterPro" id="IPR011990">
    <property type="entry name" value="TPR-like_helical_dom_sf"/>
</dbReference>
<dbReference type="InterPro" id="IPR005158">
    <property type="entry name" value="BTAD"/>
</dbReference>
<proteinExistence type="inferred from homology"/>
<dbReference type="RefSeq" id="WP_344954194.1">
    <property type="nucleotide sequence ID" value="NZ_BAAAZG010000046.1"/>
</dbReference>
<feature type="region of interest" description="Disordered" evidence="4">
    <location>
        <begin position="254"/>
        <end position="274"/>
    </location>
</feature>
<keyword evidence="7" id="KW-1185">Reference proteome</keyword>
<dbReference type="InterPro" id="IPR041664">
    <property type="entry name" value="AAA_16"/>
</dbReference>
<evidence type="ECO:0000256" key="1">
    <source>
        <dbReference type="ARBA" id="ARBA00005820"/>
    </source>
</evidence>
<dbReference type="EMBL" id="BAAAZG010000046">
    <property type="protein sequence ID" value="GAA4090564.1"/>
    <property type="molecule type" value="Genomic_DNA"/>
</dbReference>
<dbReference type="Gene3D" id="1.10.10.10">
    <property type="entry name" value="Winged helix-like DNA-binding domain superfamily/Winged helix DNA-binding domain"/>
    <property type="match status" value="1"/>
</dbReference>
<comment type="caution">
    <text evidence="6">The sequence shown here is derived from an EMBL/GenBank/DDBJ whole genome shotgun (WGS) entry which is preliminary data.</text>
</comment>
<dbReference type="PRINTS" id="PR00364">
    <property type="entry name" value="DISEASERSIST"/>
</dbReference>
<dbReference type="Gene3D" id="3.40.50.300">
    <property type="entry name" value="P-loop containing nucleotide triphosphate hydrolases"/>
    <property type="match status" value="1"/>
</dbReference>
<reference evidence="7" key="1">
    <citation type="journal article" date="2019" name="Int. J. Syst. Evol. Microbiol.">
        <title>The Global Catalogue of Microorganisms (GCM) 10K type strain sequencing project: providing services to taxonomists for standard genome sequencing and annotation.</title>
        <authorList>
            <consortium name="The Broad Institute Genomics Platform"/>
            <consortium name="The Broad Institute Genome Sequencing Center for Infectious Disease"/>
            <person name="Wu L."/>
            <person name="Ma J."/>
        </authorList>
    </citation>
    <scope>NUCLEOTIDE SEQUENCE [LARGE SCALE GENOMIC DNA]</scope>
    <source>
        <strain evidence="7">JCM 16702</strain>
    </source>
</reference>
<name>A0ABP7WJS3_9ACTN</name>
<dbReference type="SMART" id="SM01043">
    <property type="entry name" value="BTAD"/>
    <property type="match status" value="1"/>
</dbReference>
<dbReference type="Pfam" id="PF03704">
    <property type="entry name" value="BTAD"/>
    <property type="match status" value="1"/>
</dbReference>
<dbReference type="Gene3D" id="1.25.40.10">
    <property type="entry name" value="Tetratricopeptide repeat domain"/>
    <property type="match status" value="2"/>
</dbReference>
<dbReference type="SMART" id="SM00862">
    <property type="entry name" value="Trans_reg_C"/>
    <property type="match status" value="1"/>
</dbReference>
<dbReference type="InterPro" id="IPR003593">
    <property type="entry name" value="AAA+_ATPase"/>
</dbReference>
<organism evidence="6 7">
    <name type="scientific">Actinomadura miaoliensis</name>
    <dbReference type="NCBI Taxonomy" id="430685"/>
    <lineage>
        <taxon>Bacteria</taxon>
        <taxon>Bacillati</taxon>
        <taxon>Actinomycetota</taxon>
        <taxon>Actinomycetes</taxon>
        <taxon>Streptosporangiales</taxon>
        <taxon>Thermomonosporaceae</taxon>
        <taxon>Actinomadura</taxon>
    </lineage>
</organism>
<sequence length="1104" mass="118603">MRYRVLGALELREGDRWNALGPAKWRMLLAVLLCHAGQVVPTERLVGELWGEKPPRSAGKVLQGYVSRLRRALGDESGRTLVTHMRGYQAYGYRLVVDAAEFDAQVFERLIEEGRGHLAAGDADAAAVRLGEALDLWRGTPFADVPPTPAVETEAARLEACHLQALEAQAEAELRRGRHDAVVSRLETLVAAHPLREGLRGRLMLALYRAGRRADALETYQDLRRVLVEELGVEPGPALRGLHQQILAADPALTQPPTAGAPAPRDAGAATGVRPQPWAPVTSFVGRESELGRLRGLLARGRMVTLVGPGGAGKTRLALEALRALDADADPIRADGAFVVDLSARRAGDDLAHALLAALQLATGASYGPPGRGPSDAALVAALTGRRVLFVLDNCDHLLDDAAELADTLLTRTEGTVLLATGREALGVSGETAMPVGPLAVPPADDPDAADPEAVLRYAAVRLFVDRARAADSGFALTPDMCPDVASICRRLDGLPLAIELAAARVRALTPRQIAELLADRFRLLACGARTTARHRTLEAAVDWSHELLDEQAREVFAYLSAFRGGFRLDAAQRLGVGLGVCPPTMTDLVLRLVDKSLLQALPGDDGAMRYRMLETLREYAAARLAERGRADDTAHHHAELYVRLAEQQAPALRSAGQARAFRLLEREDDNLRAAFDFCCRTGRHELALRLVAALGWYLWIRGERVFGWAGVLRALRVRPAEQDPLHRARALIWSCHLGATGTVRNDEDARAAAEHGREARAILRELGMTGEPEYALCALVTAYACYRIEAHAEGDAWIGESLRLSDELGDPWLLGCSTTVAGIGHVLRGEFHEAEPRLRAGVRHYRAAGDAWGEHRSLIWLSRMYDATGDLGRAEEAAESALALVRGLDLGEAAAPLLGWLARLRLLRGDQPAAEAHLAAVARMRWWHAGAEAAAWVTQGRAMIADLAGTGGDATAEAAGTYREAARLLRVAGLTVYAVESLCRRAVLLSRSAGDAARGPVPERALEALAEAARLAAPCGDRRAAALVLDSMALMDPDGPDASRRLMLADELWERCGGRRCPPAEADIARIRPLLPAPGPLQAGAAPEAVARGVVAAVAERCP</sequence>
<protein>
    <recommendedName>
        <fullName evidence="5">OmpR/PhoB-type domain-containing protein</fullName>
    </recommendedName>
</protein>
<accession>A0ABP7WJS3</accession>
<dbReference type="CDD" id="cd15831">
    <property type="entry name" value="BTAD"/>
    <property type="match status" value="1"/>
</dbReference>
<gene>
    <name evidence="6" type="ORF">GCM10022214_59290</name>
</gene>
<dbReference type="InterPro" id="IPR058852">
    <property type="entry name" value="HTH_77"/>
</dbReference>
<evidence type="ECO:0000313" key="7">
    <source>
        <dbReference type="Proteomes" id="UP001500683"/>
    </source>
</evidence>
<feature type="compositionally biased region" description="Low complexity" evidence="4">
    <location>
        <begin position="256"/>
        <end position="272"/>
    </location>
</feature>
<evidence type="ECO:0000256" key="2">
    <source>
        <dbReference type="ARBA" id="ARBA00023125"/>
    </source>
</evidence>
<dbReference type="Pfam" id="PF00486">
    <property type="entry name" value="Trans_reg_C"/>
    <property type="match status" value="1"/>
</dbReference>